<protein>
    <submittedName>
        <fullName evidence="2">4-nitrophenylphosphatase</fullName>
    </submittedName>
</protein>
<evidence type="ECO:0000313" key="2">
    <source>
        <dbReference type="EMBL" id="JAE22423.1"/>
    </source>
</evidence>
<reference evidence="2" key="2">
    <citation type="journal article" date="2015" name="Data Brief">
        <title>Shoot transcriptome of the giant reed, Arundo donax.</title>
        <authorList>
            <person name="Barrero R.A."/>
            <person name="Guerrero F.D."/>
            <person name="Moolhuijzen P."/>
            <person name="Goolsby J.A."/>
            <person name="Tidwell J."/>
            <person name="Bellgard S.E."/>
            <person name="Bellgard M.I."/>
        </authorList>
    </citation>
    <scope>NUCLEOTIDE SEQUENCE</scope>
    <source>
        <tissue evidence="2">Shoot tissue taken approximately 20 cm above the soil surface</tissue>
    </source>
</reference>
<evidence type="ECO:0000256" key="1">
    <source>
        <dbReference type="SAM" id="MobiDB-lite"/>
    </source>
</evidence>
<accession>A0A0A9GP19</accession>
<dbReference type="AlphaFoldDB" id="A0A0A9GP19"/>
<feature type="region of interest" description="Disordered" evidence="1">
    <location>
        <begin position="40"/>
        <end position="65"/>
    </location>
</feature>
<proteinExistence type="predicted"/>
<feature type="compositionally biased region" description="Basic residues" evidence="1">
    <location>
        <begin position="47"/>
        <end position="65"/>
    </location>
</feature>
<organism evidence="2">
    <name type="scientific">Arundo donax</name>
    <name type="common">Giant reed</name>
    <name type="synonym">Donax arundinaceus</name>
    <dbReference type="NCBI Taxonomy" id="35708"/>
    <lineage>
        <taxon>Eukaryota</taxon>
        <taxon>Viridiplantae</taxon>
        <taxon>Streptophyta</taxon>
        <taxon>Embryophyta</taxon>
        <taxon>Tracheophyta</taxon>
        <taxon>Spermatophyta</taxon>
        <taxon>Magnoliopsida</taxon>
        <taxon>Liliopsida</taxon>
        <taxon>Poales</taxon>
        <taxon>Poaceae</taxon>
        <taxon>PACMAD clade</taxon>
        <taxon>Arundinoideae</taxon>
        <taxon>Arundineae</taxon>
        <taxon>Arundo</taxon>
    </lineage>
</organism>
<sequence length="65" mass="7187">MKRKSLPHPHLVPASRTSCRTAFSTWSSCSSRTPASCPLIGASRASPARRRSACHPSRSPRRSRR</sequence>
<name>A0A0A9GP19_ARUDO</name>
<reference evidence="2" key="1">
    <citation type="submission" date="2014-09" db="EMBL/GenBank/DDBJ databases">
        <authorList>
            <person name="Magalhaes I.L.F."/>
            <person name="Oliveira U."/>
            <person name="Santos F.R."/>
            <person name="Vidigal T.H.D.A."/>
            <person name="Brescovit A.D."/>
            <person name="Santos A.J."/>
        </authorList>
    </citation>
    <scope>NUCLEOTIDE SEQUENCE</scope>
    <source>
        <tissue evidence="2">Shoot tissue taken approximately 20 cm above the soil surface</tissue>
    </source>
</reference>
<dbReference type="EMBL" id="GBRH01175473">
    <property type="protein sequence ID" value="JAE22423.1"/>
    <property type="molecule type" value="Transcribed_RNA"/>
</dbReference>